<dbReference type="AlphaFoldDB" id="A0A017TDF0"/>
<name>A0A017TDF0_9BACT</name>
<proteinExistence type="predicted"/>
<dbReference type="EMBL" id="ASRX01000015">
    <property type="protein sequence ID" value="EYF06606.1"/>
    <property type="molecule type" value="Genomic_DNA"/>
</dbReference>
<protein>
    <submittedName>
        <fullName evidence="1">Uncharacterized protein</fullName>
    </submittedName>
</protein>
<evidence type="ECO:0000313" key="2">
    <source>
        <dbReference type="Proteomes" id="UP000019678"/>
    </source>
</evidence>
<keyword evidence="2" id="KW-1185">Reference proteome</keyword>
<organism evidence="1 2">
    <name type="scientific">Chondromyces apiculatus DSM 436</name>
    <dbReference type="NCBI Taxonomy" id="1192034"/>
    <lineage>
        <taxon>Bacteria</taxon>
        <taxon>Pseudomonadati</taxon>
        <taxon>Myxococcota</taxon>
        <taxon>Polyangia</taxon>
        <taxon>Polyangiales</taxon>
        <taxon>Polyangiaceae</taxon>
        <taxon>Chondromyces</taxon>
    </lineage>
</organism>
<reference evidence="1 2" key="1">
    <citation type="submission" date="2013-05" db="EMBL/GenBank/DDBJ databases">
        <title>Genome assembly of Chondromyces apiculatus DSM 436.</title>
        <authorList>
            <person name="Sharma G."/>
            <person name="Khatri I."/>
            <person name="Kaur C."/>
            <person name="Mayilraj S."/>
            <person name="Subramanian S."/>
        </authorList>
    </citation>
    <scope>NUCLEOTIDE SEQUENCE [LARGE SCALE GENOMIC DNA]</scope>
    <source>
        <strain evidence="1 2">DSM 436</strain>
    </source>
</reference>
<accession>A0A017TDF0</accession>
<sequence>MLVGLGAPAAAVARVALEHTVAVVQEQAAPCRVSLSPSLKDRQLRKASFSME</sequence>
<dbReference type="Proteomes" id="UP000019678">
    <property type="component" value="Unassembled WGS sequence"/>
</dbReference>
<comment type="caution">
    <text evidence="1">The sequence shown here is derived from an EMBL/GenBank/DDBJ whole genome shotgun (WGS) entry which is preliminary data.</text>
</comment>
<evidence type="ECO:0000313" key="1">
    <source>
        <dbReference type="EMBL" id="EYF06606.1"/>
    </source>
</evidence>
<gene>
    <name evidence="1" type="ORF">CAP_1736</name>
</gene>